<comment type="caution">
    <text evidence="2">The sequence shown here is derived from an EMBL/GenBank/DDBJ whole genome shotgun (WGS) entry which is preliminary data.</text>
</comment>
<dbReference type="AlphaFoldDB" id="A0A1Q9ELH4"/>
<protein>
    <submittedName>
        <fullName evidence="2">Uncharacterized protein</fullName>
    </submittedName>
</protein>
<evidence type="ECO:0000313" key="2">
    <source>
        <dbReference type="EMBL" id="OLQ08201.1"/>
    </source>
</evidence>
<reference evidence="2 3" key="1">
    <citation type="submission" date="2016-02" db="EMBL/GenBank/DDBJ databases">
        <title>Genome analysis of coral dinoflagellate symbionts highlights evolutionary adaptations to a symbiotic lifestyle.</title>
        <authorList>
            <person name="Aranda M."/>
            <person name="Li Y."/>
            <person name="Liew Y.J."/>
            <person name="Baumgarten S."/>
            <person name="Simakov O."/>
            <person name="Wilson M."/>
            <person name="Piel J."/>
            <person name="Ashoor H."/>
            <person name="Bougouffa S."/>
            <person name="Bajic V.B."/>
            <person name="Ryu T."/>
            <person name="Ravasi T."/>
            <person name="Bayer T."/>
            <person name="Micklem G."/>
            <person name="Kim H."/>
            <person name="Bhak J."/>
            <person name="Lajeunesse T.C."/>
            <person name="Voolstra C.R."/>
        </authorList>
    </citation>
    <scope>NUCLEOTIDE SEQUENCE [LARGE SCALE GENOMIC DNA]</scope>
    <source>
        <strain evidence="2 3">CCMP2467</strain>
    </source>
</reference>
<keyword evidence="1" id="KW-0472">Membrane</keyword>
<evidence type="ECO:0000313" key="3">
    <source>
        <dbReference type="Proteomes" id="UP000186817"/>
    </source>
</evidence>
<dbReference type="EMBL" id="LSRX01000122">
    <property type="protein sequence ID" value="OLQ08201.1"/>
    <property type="molecule type" value="Genomic_DNA"/>
</dbReference>
<evidence type="ECO:0000256" key="1">
    <source>
        <dbReference type="SAM" id="Phobius"/>
    </source>
</evidence>
<dbReference type="Proteomes" id="UP000186817">
    <property type="component" value="Unassembled WGS sequence"/>
</dbReference>
<organism evidence="2 3">
    <name type="scientific">Symbiodinium microadriaticum</name>
    <name type="common">Dinoflagellate</name>
    <name type="synonym">Zooxanthella microadriatica</name>
    <dbReference type="NCBI Taxonomy" id="2951"/>
    <lineage>
        <taxon>Eukaryota</taxon>
        <taxon>Sar</taxon>
        <taxon>Alveolata</taxon>
        <taxon>Dinophyceae</taxon>
        <taxon>Suessiales</taxon>
        <taxon>Symbiodiniaceae</taxon>
        <taxon>Symbiodinium</taxon>
    </lineage>
</organism>
<sequence length="294" mass="32561">MRLQDITGISLSSRKLEIREMAELAVLQLEHNVRPESRLCSPKHVGVETPRGMKLFTRLHDDINVTAVWRGVWEPFTNVESTHGVPADICCDCHAWNDQHDWQDVPTGSMAWRLASCQVQDSLTGFGYTSGAKRTDIGSGGTGRDWSISFAIGLCQGIGDDERNRPIDFCLLSSFLNHLGYALIVVFWDPGGFWHPAGLPTATWGTSNAAVGRSSAKCEGKLHRLLCLIIYTFGILFTDAAIDYALYNEPDPMMEAHFGTLYQSLTTLLRSILGGIDWWIAADSLQHIGMSPSF</sequence>
<keyword evidence="1" id="KW-0812">Transmembrane</keyword>
<keyword evidence="3" id="KW-1185">Reference proteome</keyword>
<dbReference type="OrthoDB" id="416585at2759"/>
<name>A0A1Q9ELH4_SYMMI</name>
<feature type="transmembrane region" description="Helical" evidence="1">
    <location>
        <begin position="225"/>
        <end position="247"/>
    </location>
</feature>
<gene>
    <name evidence="2" type="ORF">AK812_SmicGene8313</name>
</gene>
<accession>A0A1Q9ELH4</accession>
<keyword evidence="1" id="KW-1133">Transmembrane helix</keyword>
<proteinExistence type="predicted"/>